<proteinExistence type="predicted"/>
<protein>
    <recommendedName>
        <fullName evidence="2">RND related barrel-sandwich hybrid domain-containing protein</fullName>
    </recommendedName>
</protein>
<reference evidence="3 4" key="1">
    <citation type="submission" date="2019-08" db="EMBL/GenBank/DDBJ databases">
        <title>In-depth cultivation of the pig gut microbiome towards novel bacterial diversity and tailored functional studies.</title>
        <authorList>
            <person name="Wylensek D."/>
            <person name="Hitch T.C.A."/>
            <person name="Clavel T."/>
        </authorList>
    </citation>
    <scope>NUCLEOTIDE SEQUENCE [LARGE SCALE GENOMIC DNA]</scope>
    <source>
        <strain evidence="3 4">BL-389-WT-3D</strain>
    </source>
</reference>
<dbReference type="InterPro" id="IPR058709">
    <property type="entry name" value="BSH_RND-rel"/>
</dbReference>
<evidence type="ECO:0000256" key="1">
    <source>
        <dbReference type="SAM" id="Phobius"/>
    </source>
</evidence>
<feature type="domain" description="RND related barrel-sandwich hybrid" evidence="2">
    <location>
        <begin position="69"/>
        <end position="234"/>
    </location>
</feature>
<accession>A0A844FC57</accession>
<organism evidence="3 4">
    <name type="scientific">Clostridium scindens (strain JCM 10418 / VPI 12708)</name>
    <dbReference type="NCBI Taxonomy" id="29347"/>
    <lineage>
        <taxon>Bacteria</taxon>
        <taxon>Bacillati</taxon>
        <taxon>Bacillota</taxon>
        <taxon>Clostridia</taxon>
        <taxon>Lachnospirales</taxon>
        <taxon>Lachnospiraceae</taxon>
    </lineage>
</organism>
<sequence>MARDKLTNIQVYRKKWNINIGIIIFGVIFIYLVMTVLMYLTNKHVSAYEVREGSILKDTAYTGLIIRDETVVNAEADGYVNYFAPEGSKVGAKTRVYTLSDKKLEFADATSESQELTSEEQSSILMKTQSFCESFKEQQFSDVYTLKNSVSNILESKSSQSRQSQLDEMVTEGMEGLQIYSADSDGVIMYSTDGYENTTISDVTEDMIAKKDYQATGLKNNSRVKAGSPVYKLIKDNNWTVVILLDDDAAQEMVDMKSVKVRFSKDNETAVAGFSIYNTKDSNLGFLTFDTSMIRYAEERYLDMELILEDESGLKIPKSSVADKKFYLVPENYLTQGGNSKETGVLIDNGKEDAQFKNVEVYYRDKENKMVYLDPNVFDKNTSLREPDGSETYPLKKTKSLKGVYNINKGYAVFKQIHILCESEDYYIVEAGNDYGLANYDHIALDGSEVHENDVVF</sequence>
<keyword evidence="1" id="KW-1133">Transmembrane helix</keyword>
<dbReference type="Proteomes" id="UP000462363">
    <property type="component" value="Unassembled WGS sequence"/>
</dbReference>
<dbReference type="AlphaFoldDB" id="A0A844FC57"/>
<gene>
    <name evidence="3" type="ORF">FYJ37_08575</name>
</gene>
<keyword evidence="1" id="KW-0472">Membrane</keyword>
<dbReference type="Pfam" id="PF26018">
    <property type="entry name" value="BSH_RND_rel"/>
    <property type="match status" value="1"/>
</dbReference>
<dbReference type="RefSeq" id="WP_154322601.1">
    <property type="nucleotide sequence ID" value="NZ_CAMDTP010000001.1"/>
</dbReference>
<evidence type="ECO:0000259" key="2">
    <source>
        <dbReference type="Pfam" id="PF26018"/>
    </source>
</evidence>
<name>A0A844FC57_CLOSV</name>
<evidence type="ECO:0000313" key="3">
    <source>
        <dbReference type="EMBL" id="MSS40404.1"/>
    </source>
</evidence>
<comment type="caution">
    <text evidence="3">The sequence shown here is derived from an EMBL/GenBank/DDBJ whole genome shotgun (WGS) entry which is preliminary data.</text>
</comment>
<feature type="transmembrane region" description="Helical" evidence="1">
    <location>
        <begin position="20"/>
        <end position="40"/>
    </location>
</feature>
<evidence type="ECO:0000313" key="4">
    <source>
        <dbReference type="Proteomes" id="UP000462363"/>
    </source>
</evidence>
<keyword evidence="1" id="KW-0812">Transmembrane</keyword>
<dbReference type="EMBL" id="VUMB01000015">
    <property type="protein sequence ID" value="MSS40404.1"/>
    <property type="molecule type" value="Genomic_DNA"/>
</dbReference>